<dbReference type="GO" id="GO:0046872">
    <property type="term" value="F:metal ion binding"/>
    <property type="evidence" value="ECO:0007669"/>
    <property type="project" value="UniProtKB-KW"/>
</dbReference>
<organism evidence="3 4">
    <name type="scientific">Candidatus Desulfovibrio trichonymphae</name>
    <dbReference type="NCBI Taxonomy" id="1725232"/>
    <lineage>
        <taxon>Bacteria</taxon>
        <taxon>Pseudomonadati</taxon>
        <taxon>Thermodesulfobacteriota</taxon>
        <taxon>Desulfovibrionia</taxon>
        <taxon>Desulfovibrionales</taxon>
        <taxon>Desulfovibrionaceae</taxon>
        <taxon>Desulfovibrio</taxon>
    </lineage>
</organism>
<dbReference type="Gene3D" id="3.90.45.10">
    <property type="entry name" value="Peptide deformylase"/>
    <property type="match status" value="1"/>
</dbReference>
<dbReference type="AlphaFoldDB" id="A0A1J1DUT1"/>
<dbReference type="PIRSF" id="PIRSF004749">
    <property type="entry name" value="Pep_def"/>
    <property type="match status" value="1"/>
</dbReference>
<proteinExistence type="inferred from homology"/>
<dbReference type="Proteomes" id="UP000242645">
    <property type="component" value="Chromosome"/>
</dbReference>
<reference evidence="3 4" key="1">
    <citation type="journal article" date="2017" name="ISME J.">
        <title>Genome of 'Ca. Desulfovibrio trichonymphae', an H2-oxidizing bacterium in a tripartite symbiotic system within a protist cell in the termite gut.</title>
        <authorList>
            <person name="Kuwahara H."/>
            <person name="Yuki M."/>
            <person name="Izawa K."/>
            <person name="Ohkuma M."/>
            <person name="Hongoh Y."/>
        </authorList>
    </citation>
    <scope>NUCLEOTIDE SEQUENCE [LARGE SCALE GENOMIC DNA]</scope>
    <source>
        <strain evidence="3 4">Rs-N31</strain>
    </source>
</reference>
<evidence type="ECO:0000256" key="2">
    <source>
        <dbReference type="HAMAP-Rule" id="MF_00163"/>
    </source>
</evidence>
<keyword evidence="2" id="KW-0378">Hydrolase</keyword>
<keyword evidence="2" id="KW-0648">Protein biosynthesis</keyword>
<dbReference type="InterPro" id="IPR036821">
    <property type="entry name" value="Peptide_deformylase_sf"/>
</dbReference>
<dbReference type="GO" id="GO:0042586">
    <property type="term" value="F:peptide deformylase activity"/>
    <property type="evidence" value="ECO:0007669"/>
    <property type="project" value="UniProtKB-UniRule"/>
</dbReference>
<dbReference type="RefSeq" id="WP_096400067.1">
    <property type="nucleotide sequence ID" value="NZ_AP017368.1"/>
</dbReference>
<evidence type="ECO:0000313" key="4">
    <source>
        <dbReference type="Proteomes" id="UP000242645"/>
    </source>
</evidence>
<dbReference type="OrthoDB" id="9804313at2"/>
<comment type="catalytic activity">
    <reaction evidence="2">
        <text>N-terminal N-formyl-L-methionyl-[peptide] + H2O = N-terminal L-methionyl-[peptide] + formate</text>
        <dbReference type="Rhea" id="RHEA:24420"/>
        <dbReference type="Rhea" id="RHEA-COMP:10639"/>
        <dbReference type="Rhea" id="RHEA-COMP:10640"/>
        <dbReference type="ChEBI" id="CHEBI:15377"/>
        <dbReference type="ChEBI" id="CHEBI:15740"/>
        <dbReference type="ChEBI" id="CHEBI:49298"/>
        <dbReference type="ChEBI" id="CHEBI:64731"/>
        <dbReference type="EC" id="3.5.1.88"/>
    </reaction>
</comment>
<dbReference type="Pfam" id="PF01327">
    <property type="entry name" value="Pep_deformylase"/>
    <property type="match status" value="1"/>
</dbReference>
<feature type="active site" evidence="2">
    <location>
        <position position="137"/>
    </location>
</feature>
<dbReference type="EC" id="3.5.1.88" evidence="2"/>
<feature type="binding site" evidence="2">
    <location>
        <position position="136"/>
    </location>
    <ligand>
        <name>Fe cation</name>
        <dbReference type="ChEBI" id="CHEBI:24875"/>
    </ligand>
</feature>
<dbReference type="KEGG" id="dtr:RSDT_0973"/>
<keyword evidence="2" id="KW-0479">Metal-binding</keyword>
<accession>A0A1J1DUT1</accession>
<sequence>MILDILTYPDPRLARMCEKISEITPEICALADDMLETMYAARGVGLAAPQVGHAIRMLLIDPSRGGAPSAPRILVNPVLELSGEDVASEQEGCLSVPLDYRADIVRKSRVLLTATDIDGNSIVEELLDFPAIVLQHEYDHLDGVLFIDRLSRLRRVLFDGKMKKWLHRKKRA</sequence>
<feature type="binding site" evidence="2">
    <location>
        <position position="140"/>
    </location>
    <ligand>
        <name>Fe cation</name>
        <dbReference type="ChEBI" id="CHEBI:24875"/>
    </ligand>
</feature>
<name>A0A1J1DUT1_9BACT</name>
<keyword evidence="4" id="KW-1185">Reference proteome</keyword>
<comment type="function">
    <text evidence="2">Removes the formyl group from the N-terminal Met of newly synthesized proteins. Requires at least a dipeptide for an efficient rate of reaction. N-terminal L-methionine is a prerequisite for activity but the enzyme has broad specificity at other positions.</text>
</comment>
<evidence type="ECO:0000256" key="1">
    <source>
        <dbReference type="ARBA" id="ARBA00010759"/>
    </source>
</evidence>
<protein>
    <recommendedName>
        <fullName evidence="2">Peptide deformylase</fullName>
        <shortName evidence="2">PDF</shortName>
        <ecNumber evidence="2">3.5.1.88</ecNumber>
    </recommendedName>
    <alternativeName>
        <fullName evidence="2">Polypeptide deformylase</fullName>
    </alternativeName>
</protein>
<keyword evidence="2" id="KW-0408">Iron</keyword>
<dbReference type="PANTHER" id="PTHR10458">
    <property type="entry name" value="PEPTIDE DEFORMYLASE"/>
    <property type="match status" value="1"/>
</dbReference>
<comment type="similarity">
    <text evidence="1 2">Belongs to the polypeptide deformylase family.</text>
</comment>
<dbReference type="NCBIfam" id="TIGR00079">
    <property type="entry name" value="pept_deformyl"/>
    <property type="match status" value="1"/>
</dbReference>
<dbReference type="PRINTS" id="PR01576">
    <property type="entry name" value="PDEFORMYLASE"/>
</dbReference>
<comment type="cofactor">
    <cofactor evidence="2">
        <name>Fe(2+)</name>
        <dbReference type="ChEBI" id="CHEBI:29033"/>
    </cofactor>
    <text evidence="2">Binds 1 Fe(2+) ion.</text>
</comment>
<dbReference type="InterPro" id="IPR023635">
    <property type="entry name" value="Peptide_deformylase"/>
</dbReference>
<dbReference type="NCBIfam" id="NF001159">
    <property type="entry name" value="PRK00150.1-3"/>
    <property type="match status" value="1"/>
</dbReference>
<gene>
    <name evidence="2 3" type="primary">def</name>
    <name evidence="3" type="ORF">RSDT_0973</name>
</gene>
<dbReference type="HAMAP" id="MF_00163">
    <property type="entry name" value="Pep_deformylase"/>
    <property type="match status" value="1"/>
</dbReference>
<evidence type="ECO:0000313" key="3">
    <source>
        <dbReference type="EMBL" id="BAV92485.1"/>
    </source>
</evidence>
<dbReference type="SUPFAM" id="SSF56420">
    <property type="entry name" value="Peptide deformylase"/>
    <property type="match status" value="1"/>
</dbReference>
<dbReference type="PANTHER" id="PTHR10458:SF22">
    <property type="entry name" value="PEPTIDE DEFORMYLASE"/>
    <property type="match status" value="1"/>
</dbReference>
<dbReference type="CDD" id="cd00487">
    <property type="entry name" value="Pep_deformylase"/>
    <property type="match status" value="1"/>
</dbReference>
<feature type="binding site" evidence="2">
    <location>
        <position position="93"/>
    </location>
    <ligand>
        <name>Fe cation</name>
        <dbReference type="ChEBI" id="CHEBI:24875"/>
    </ligand>
</feature>
<dbReference type="EMBL" id="AP017368">
    <property type="protein sequence ID" value="BAV92485.1"/>
    <property type="molecule type" value="Genomic_DNA"/>
</dbReference>
<dbReference type="GO" id="GO:0006412">
    <property type="term" value="P:translation"/>
    <property type="evidence" value="ECO:0007669"/>
    <property type="project" value="UniProtKB-UniRule"/>
</dbReference>